<evidence type="ECO:0000313" key="3">
    <source>
        <dbReference type="EMBL" id="CAB4182178.1"/>
    </source>
</evidence>
<organism evidence="2">
    <name type="scientific">uncultured Caudovirales phage</name>
    <dbReference type="NCBI Taxonomy" id="2100421"/>
    <lineage>
        <taxon>Viruses</taxon>
        <taxon>Duplodnaviria</taxon>
        <taxon>Heunggongvirae</taxon>
        <taxon>Uroviricota</taxon>
        <taxon>Caudoviricetes</taxon>
        <taxon>Peduoviridae</taxon>
        <taxon>Maltschvirus</taxon>
        <taxon>Maltschvirus maltsch</taxon>
    </lineage>
</organism>
<dbReference type="EMBL" id="LR796861">
    <property type="protein sequence ID" value="CAB4170649.1"/>
    <property type="molecule type" value="Genomic_DNA"/>
</dbReference>
<dbReference type="EMBL" id="LR797019">
    <property type="protein sequence ID" value="CAB4182178.1"/>
    <property type="molecule type" value="Genomic_DNA"/>
</dbReference>
<reference evidence="2" key="1">
    <citation type="submission" date="2020-05" db="EMBL/GenBank/DDBJ databases">
        <authorList>
            <person name="Chiriac C."/>
            <person name="Salcher M."/>
            <person name="Ghai R."/>
            <person name="Kavagutti S V."/>
        </authorList>
    </citation>
    <scope>NUCLEOTIDE SEQUENCE</scope>
</reference>
<protein>
    <submittedName>
        <fullName evidence="2">Uncharacterized protein</fullName>
    </submittedName>
</protein>
<name>A0A6J5PFJ7_9CAUD</name>
<evidence type="ECO:0000256" key="1">
    <source>
        <dbReference type="SAM" id="MobiDB-lite"/>
    </source>
</evidence>
<evidence type="ECO:0000313" key="4">
    <source>
        <dbReference type="EMBL" id="CAB4198606.1"/>
    </source>
</evidence>
<accession>A0A6J5PFJ7</accession>
<evidence type="ECO:0000313" key="5">
    <source>
        <dbReference type="EMBL" id="CAB4211526.1"/>
    </source>
</evidence>
<evidence type="ECO:0000313" key="2">
    <source>
        <dbReference type="EMBL" id="CAB4170649.1"/>
    </source>
</evidence>
<dbReference type="EMBL" id="LR797375">
    <property type="protein sequence ID" value="CAB4211526.1"/>
    <property type="molecule type" value="Genomic_DNA"/>
</dbReference>
<dbReference type="EMBL" id="LR797272">
    <property type="protein sequence ID" value="CAB4198606.1"/>
    <property type="molecule type" value="Genomic_DNA"/>
</dbReference>
<feature type="region of interest" description="Disordered" evidence="1">
    <location>
        <begin position="1"/>
        <end position="32"/>
    </location>
</feature>
<gene>
    <name evidence="3" type="ORF">UFOVP1066_165</name>
    <name evidence="4" type="ORF">UFOVP1315_172</name>
    <name evidence="5" type="ORF">UFOVP1421_133</name>
    <name evidence="6" type="ORF">UFOVP1525_143</name>
    <name evidence="2" type="ORF">UFOVP909_106</name>
</gene>
<proteinExistence type="predicted"/>
<dbReference type="EMBL" id="LR798454">
    <property type="protein sequence ID" value="CAB5238639.1"/>
    <property type="molecule type" value="Genomic_DNA"/>
</dbReference>
<sequence length="69" mass="7837">MGKTYNKQKTDNEFSGKRSGKSTGKNGGGMKTLNSYVEEELDFDDDIFNDDIEMTDDIQIQHIQNDNTN</sequence>
<evidence type="ECO:0000313" key="6">
    <source>
        <dbReference type="EMBL" id="CAB5238639.1"/>
    </source>
</evidence>